<comment type="caution">
    <text evidence="6">The sequence shown here is derived from an EMBL/GenBank/DDBJ whole genome shotgun (WGS) entry which is preliminary data.</text>
</comment>
<dbReference type="SUPFAM" id="SSF55060">
    <property type="entry name" value="GHMP Kinase, C-terminal domain"/>
    <property type="match status" value="1"/>
</dbReference>
<evidence type="ECO:0000256" key="1">
    <source>
        <dbReference type="ARBA" id="ARBA00011738"/>
    </source>
</evidence>
<evidence type="ECO:0000313" key="7">
    <source>
        <dbReference type="Proteomes" id="UP000192315"/>
    </source>
</evidence>
<dbReference type="InterPro" id="IPR053859">
    <property type="entry name" value="MVD-like_N"/>
</dbReference>
<evidence type="ECO:0000259" key="5">
    <source>
        <dbReference type="Pfam" id="PF22700"/>
    </source>
</evidence>
<keyword evidence="3" id="KW-0175">Coiled coil</keyword>
<keyword evidence="7" id="KW-1185">Reference proteome</keyword>
<gene>
    <name evidence="6" type="ORF">SAMN02745355_0903</name>
</gene>
<dbReference type="InterPro" id="IPR020568">
    <property type="entry name" value="Ribosomal_Su5_D2-typ_SF"/>
</dbReference>
<dbReference type="EMBL" id="FWYE01000002">
    <property type="protein sequence ID" value="SMD30985.1"/>
    <property type="molecule type" value="Genomic_DNA"/>
</dbReference>
<dbReference type="InterPro" id="IPR048471">
    <property type="entry name" value="M3K"/>
</dbReference>
<protein>
    <submittedName>
        <fullName evidence="6">Diphosphomevalonate decarboxylase</fullName>
    </submittedName>
</protein>
<dbReference type="GO" id="GO:0008299">
    <property type="term" value="P:isoprenoid biosynthetic process"/>
    <property type="evidence" value="ECO:0007669"/>
    <property type="project" value="UniProtKB-KW"/>
</dbReference>
<dbReference type="Pfam" id="PF21433">
    <property type="entry name" value="M3K_C"/>
    <property type="match status" value="1"/>
</dbReference>
<dbReference type="InterPro" id="IPR014721">
    <property type="entry name" value="Ribsml_uS5_D2-typ_fold_subgr"/>
</dbReference>
<dbReference type="SUPFAM" id="SSF54211">
    <property type="entry name" value="Ribosomal protein S5 domain 2-like"/>
    <property type="match status" value="1"/>
</dbReference>
<proteinExistence type="predicted"/>
<comment type="subunit">
    <text evidence="1">Homodimer.</text>
</comment>
<dbReference type="Proteomes" id="UP000192315">
    <property type="component" value="Unassembled WGS sequence"/>
</dbReference>
<feature type="domain" description="Diphosphomevalonate decarboxylase-like N-terminal" evidence="5">
    <location>
        <begin position="10"/>
        <end position="160"/>
    </location>
</feature>
<evidence type="ECO:0000256" key="3">
    <source>
        <dbReference type="SAM" id="Coils"/>
    </source>
</evidence>
<evidence type="ECO:0000313" key="6">
    <source>
        <dbReference type="EMBL" id="SMD30985.1"/>
    </source>
</evidence>
<keyword evidence="2" id="KW-0414">Isoprene biosynthesis</keyword>
<accession>A0A8G2L7H0</accession>
<dbReference type="Gene3D" id="3.30.70.890">
    <property type="entry name" value="GHMP kinase, C-terminal domain"/>
    <property type="match status" value="1"/>
</dbReference>
<feature type="domain" description="Mevalonate-3-kinase C-terminal" evidence="4">
    <location>
        <begin position="191"/>
        <end position="295"/>
    </location>
</feature>
<organism evidence="6 7">
    <name type="scientific">Picrophilus torridus (strain ATCC 700027 / DSM 9790 / JCM 10055 / NBRC 100828 / KAW 2/3)</name>
    <dbReference type="NCBI Taxonomy" id="1122961"/>
    <lineage>
        <taxon>Archaea</taxon>
        <taxon>Methanobacteriati</taxon>
        <taxon>Thermoplasmatota</taxon>
        <taxon>Thermoplasmata</taxon>
        <taxon>Thermoplasmatales</taxon>
        <taxon>Picrophilaceae</taxon>
        <taxon>Picrophilus</taxon>
    </lineage>
</organism>
<evidence type="ECO:0000259" key="4">
    <source>
        <dbReference type="Pfam" id="PF21433"/>
    </source>
</evidence>
<dbReference type="RefSeq" id="WP_084272810.1">
    <property type="nucleotide sequence ID" value="NZ_FWYE01000002.1"/>
</dbReference>
<dbReference type="AlphaFoldDB" id="A0A8G2L7H0"/>
<dbReference type="Pfam" id="PF22700">
    <property type="entry name" value="MVD-like_N"/>
    <property type="match status" value="1"/>
</dbReference>
<reference evidence="6 7" key="1">
    <citation type="submission" date="2017-04" db="EMBL/GenBank/DDBJ databases">
        <authorList>
            <person name="Varghese N."/>
            <person name="Submissions S."/>
        </authorList>
    </citation>
    <scope>NUCLEOTIDE SEQUENCE [LARGE SCALE GENOMIC DNA]</scope>
    <source>
        <strain evidence="6 7">DSM 9789</strain>
    </source>
</reference>
<dbReference type="InterPro" id="IPR036554">
    <property type="entry name" value="GHMP_kinase_C_sf"/>
</dbReference>
<dbReference type="PANTHER" id="PTHR10977">
    <property type="entry name" value="DIPHOSPHOMEVALONATE DECARBOXYLASE"/>
    <property type="match status" value="1"/>
</dbReference>
<feature type="coiled-coil region" evidence="3">
    <location>
        <begin position="196"/>
        <end position="272"/>
    </location>
</feature>
<sequence length="324" mass="36763">MENYNVKTRAFPTIGIILLGGISDKKNRIPLHTTAGIAYTGINNDVYTETKLYVSKDEKCYIDGKEIDLNSDRSPSKVIDKFKHDILMRVNLDDENNLSIDSRNFNILSGSSDSGAAALGECIESIFEYNINIFTFENDLQRISESVGRSLYGGLTVNYANGRESLTEPLLEPEAFNNFTIIGAHFNIDRKPSNEIHENIIKHENYRERIKSAERKAKKLEELSRNANIKGIFELAESDTIEYHKMLHDVGVDIINDRMENLIEKVKEMKNNFWNSYIVTGGPNVFVITEKKDVDKAMEGLNDLCDDIRLLKVAGKPQVISKNF</sequence>
<dbReference type="Gene3D" id="3.30.230.10">
    <property type="match status" value="1"/>
</dbReference>
<dbReference type="PANTHER" id="PTHR10977:SF3">
    <property type="entry name" value="DIPHOSPHOMEVALONATE DECARBOXYLASE"/>
    <property type="match status" value="1"/>
</dbReference>
<evidence type="ECO:0000256" key="2">
    <source>
        <dbReference type="ARBA" id="ARBA00023229"/>
    </source>
</evidence>
<dbReference type="InterPro" id="IPR048470">
    <property type="entry name" value="M3K_C"/>
</dbReference>
<dbReference type="NCBIfam" id="NF040848">
    <property type="entry name" value="mev_kinase"/>
    <property type="match status" value="1"/>
</dbReference>
<name>A0A8G2L7H0_PICTO</name>